<dbReference type="InterPro" id="IPR020846">
    <property type="entry name" value="MFS_dom"/>
</dbReference>
<evidence type="ECO:0000256" key="3">
    <source>
        <dbReference type="ARBA" id="ARBA00022448"/>
    </source>
</evidence>
<dbReference type="Gene3D" id="1.20.1250.20">
    <property type="entry name" value="MFS general substrate transporter like domains"/>
    <property type="match status" value="1"/>
</dbReference>
<dbReference type="NCBIfam" id="TIGR00711">
    <property type="entry name" value="efflux_EmrB"/>
    <property type="match status" value="1"/>
</dbReference>
<dbReference type="CDD" id="cd17503">
    <property type="entry name" value="MFS_LmrB_MDR_like"/>
    <property type="match status" value="1"/>
</dbReference>
<dbReference type="Gene3D" id="1.20.1720.10">
    <property type="entry name" value="Multidrug resistance protein D"/>
    <property type="match status" value="1"/>
</dbReference>
<dbReference type="EMBL" id="BMHF01000004">
    <property type="protein sequence ID" value="GGA30971.1"/>
    <property type="molecule type" value="Genomic_DNA"/>
</dbReference>
<keyword evidence="3" id="KW-0813">Transport</keyword>
<evidence type="ECO:0000256" key="7">
    <source>
        <dbReference type="ARBA" id="ARBA00023136"/>
    </source>
</evidence>
<feature type="transmembrane region" description="Helical" evidence="8">
    <location>
        <begin position="12"/>
        <end position="32"/>
    </location>
</feature>
<accession>A0ABQ1FWP4</accession>
<evidence type="ECO:0000256" key="4">
    <source>
        <dbReference type="ARBA" id="ARBA00022475"/>
    </source>
</evidence>
<feature type="transmembrane region" description="Helical" evidence="8">
    <location>
        <begin position="139"/>
        <end position="160"/>
    </location>
</feature>
<comment type="similarity">
    <text evidence="2">Belongs to the major facilitator superfamily. EmrB family.</text>
</comment>
<protein>
    <submittedName>
        <fullName evidence="10">MFS transporter</fullName>
    </submittedName>
</protein>
<evidence type="ECO:0000313" key="10">
    <source>
        <dbReference type="EMBL" id="GGA30971.1"/>
    </source>
</evidence>
<reference evidence="11" key="1">
    <citation type="journal article" date="2019" name="Int. J. Syst. Evol. Microbiol.">
        <title>The Global Catalogue of Microorganisms (GCM) 10K type strain sequencing project: providing services to taxonomists for standard genome sequencing and annotation.</title>
        <authorList>
            <consortium name="The Broad Institute Genomics Platform"/>
            <consortium name="The Broad Institute Genome Sequencing Center for Infectious Disease"/>
            <person name="Wu L."/>
            <person name="Ma J."/>
        </authorList>
    </citation>
    <scope>NUCLEOTIDE SEQUENCE [LARGE SCALE GENOMIC DNA]</scope>
    <source>
        <strain evidence="11">CGMCC 1.15044</strain>
    </source>
</reference>
<dbReference type="SUPFAM" id="SSF103473">
    <property type="entry name" value="MFS general substrate transporter"/>
    <property type="match status" value="1"/>
</dbReference>
<evidence type="ECO:0000256" key="6">
    <source>
        <dbReference type="ARBA" id="ARBA00022989"/>
    </source>
</evidence>
<feature type="transmembrane region" description="Helical" evidence="8">
    <location>
        <begin position="328"/>
        <end position="346"/>
    </location>
</feature>
<name>A0ABQ1FWP4_9BACL</name>
<evidence type="ECO:0000259" key="9">
    <source>
        <dbReference type="PROSITE" id="PS50850"/>
    </source>
</evidence>
<evidence type="ECO:0000256" key="5">
    <source>
        <dbReference type="ARBA" id="ARBA00022692"/>
    </source>
</evidence>
<feature type="transmembrane region" description="Helical" evidence="8">
    <location>
        <begin position="449"/>
        <end position="467"/>
    </location>
</feature>
<dbReference type="PROSITE" id="PS50850">
    <property type="entry name" value="MFS"/>
    <property type="match status" value="1"/>
</dbReference>
<feature type="transmembrane region" description="Helical" evidence="8">
    <location>
        <begin position="199"/>
        <end position="218"/>
    </location>
</feature>
<feature type="transmembrane region" description="Helical" evidence="8">
    <location>
        <begin position="80"/>
        <end position="99"/>
    </location>
</feature>
<dbReference type="PANTHER" id="PTHR42718">
    <property type="entry name" value="MAJOR FACILITATOR SUPERFAMILY MULTIDRUG TRANSPORTER MFSC"/>
    <property type="match status" value="1"/>
</dbReference>
<feature type="transmembrane region" description="Helical" evidence="8">
    <location>
        <begin position="105"/>
        <end position="127"/>
    </location>
</feature>
<keyword evidence="11" id="KW-1185">Reference proteome</keyword>
<dbReference type="RefSeq" id="WP_094095065.1">
    <property type="nucleotide sequence ID" value="NZ_BMHF01000004.1"/>
</dbReference>
<keyword evidence="4" id="KW-1003">Cell membrane</keyword>
<organism evidence="10 11">
    <name type="scientific">Paenibacillus physcomitrellae</name>
    <dbReference type="NCBI Taxonomy" id="1619311"/>
    <lineage>
        <taxon>Bacteria</taxon>
        <taxon>Bacillati</taxon>
        <taxon>Bacillota</taxon>
        <taxon>Bacilli</taxon>
        <taxon>Bacillales</taxon>
        <taxon>Paenibacillaceae</taxon>
        <taxon>Paenibacillus</taxon>
    </lineage>
</organism>
<gene>
    <name evidence="10" type="ORF">GCM10010917_15030</name>
</gene>
<dbReference type="InterPro" id="IPR011701">
    <property type="entry name" value="MFS"/>
</dbReference>
<feature type="transmembrane region" description="Helical" evidence="8">
    <location>
        <begin position="52"/>
        <end position="73"/>
    </location>
</feature>
<feature type="transmembrane region" description="Helical" evidence="8">
    <location>
        <begin position="166"/>
        <end position="187"/>
    </location>
</feature>
<evidence type="ECO:0000313" key="11">
    <source>
        <dbReference type="Proteomes" id="UP000609323"/>
    </source>
</evidence>
<keyword evidence="5 8" id="KW-0812">Transmembrane</keyword>
<proteinExistence type="inferred from homology"/>
<keyword evidence="7 8" id="KW-0472">Membrane</keyword>
<dbReference type="InterPro" id="IPR036259">
    <property type="entry name" value="MFS_trans_sf"/>
</dbReference>
<comment type="subcellular location">
    <subcellularLocation>
        <location evidence="1">Cell membrane</location>
        <topology evidence="1">Multi-pass membrane protein</topology>
    </subcellularLocation>
</comment>
<comment type="caution">
    <text evidence="10">The sequence shown here is derived from an EMBL/GenBank/DDBJ whole genome shotgun (WGS) entry which is preliminary data.</text>
</comment>
<evidence type="ECO:0000256" key="1">
    <source>
        <dbReference type="ARBA" id="ARBA00004651"/>
    </source>
</evidence>
<dbReference type="PRINTS" id="PR01036">
    <property type="entry name" value="TCRTETB"/>
</dbReference>
<dbReference type="PANTHER" id="PTHR42718:SF9">
    <property type="entry name" value="MAJOR FACILITATOR SUPERFAMILY MULTIDRUG TRANSPORTER MFSC"/>
    <property type="match status" value="1"/>
</dbReference>
<keyword evidence="6 8" id="KW-1133">Transmembrane helix</keyword>
<dbReference type="Proteomes" id="UP000609323">
    <property type="component" value="Unassembled WGS sequence"/>
</dbReference>
<evidence type="ECO:0000256" key="2">
    <source>
        <dbReference type="ARBA" id="ARBA00008537"/>
    </source>
</evidence>
<feature type="transmembrane region" description="Helical" evidence="8">
    <location>
        <begin position="224"/>
        <end position="247"/>
    </location>
</feature>
<dbReference type="InterPro" id="IPR004638">
    <property type="entry name" value="EmrB-like"/>
</dbReference>
<feature type="transmembrane region" description="Helical" evidence="8">
    <location>
        <begin position="400"/>
        <end position="419"/>
    </location>
</feature>
<sequence>MKQAKGTKDSFIFIMIAIFLGNFIAMLNSGTVNVALPKIMNDLHSSINTAQWVVTGFMLAIGIIAPVTGYLGNKIGYKNLYVYALIGLTASSALCGLSWNMSSLIVFRFLQGFSSGLIQISTMTIIFQSVNKEKQSMATSLWTVSLMVAPAIGPTLGGILTHSLGWKALFFANVPFGIIAALFAYFFIPAREGAKDVSLDFMGLLTVVVGNVSLLMYFTKGADLGWLSVPALSLLFFGVVGIAAFIWRELTAKEPLLNIRVFKYAKFSWGMVINCLISVGLYSSVFLVPIFMEEAQGESSFTAGMIMLPGALLMIIVTLIGGKLQEKIDSFWLVLFGGCLLSLATWEFSRLSMNSSIVYITFWMVIRYIGIGLAASPAMSISMSVIPRENAGHASTISNWLRQAMAALAIAIFSSILAARTQTHLLALSGEKTGEALKRFALVYATNDTFLVGTFVTIMAIPLSLLLKQKKSKSSKENLATAERNL</sequence>
<feature type="transmembrane region" description="Helical" evidence="8">
    <location>
        <begin position="358"/>
        <end position="379"/>
    </location>
</feature>
<feature type="domain" description="Major facilitator superfamily (MFS) profile" evidence="9">
    <location>
        <begin position="14"/>
        <end position="472"/>
    </location>
</feature>
<feature type="transmembrane region" description="Helical" evidence="8">
    <location>
        <begin position="267"/>
        <end position="291"/>
    </location>
</feature>
<evidence type="ECO:0000256" key="8">
    <source>
        <dbReference type="SAM" id="Phobius"/>
    </source>
</evidence>
<feature type="transmembrane region" description="Helical" evidence="8">
    <location>
        <begin position="303"/>
        <end position="321"/>
    </location>
</feature>
<dbReference type="Pfam" id="PF07690">
    <property type="entry name" value="MFS_1"/>
    <property type="match status" value="1"/>
</dbReference>